<dbReference type="RefSeq" id="WP_338538722.1">
    <property type="nucleotide sequence ID" value="NZ_CP104874.1"/>
</dbReference>
<keyword evidence="3" id="KW-1185">Reference proteome</keyword>
<sequence length="133" mass="15032">MDFGEYLAAHEDSRRILDALRPVILRLGPVTERYSTSQVAYRGRRTFALAWAPGQYLGEGRAPLVLSLVLPERDLDPRWKEVVEPRRGVFMHHLELHAVRDIDDQVERWLARAYAAARGSTPTPTAPAAEGDE</sequence>
<accession>A0ABZ2FFA3</accession>
<reference evidence="2 3" key="1">
    <citation type="submission" date="2022-09" db="EMBL/GenBank/DDBJ databases">
        <title>Complete genome sequence of Janibacter terrae strain COS04-44, PCL-degrading bacteria isolated from oil spilled coast.</title>
        <authorList>
            <person name="Park H."/>
            <person name="Kim J.Y."/>
            <person name="An S.H."/>
            <person name="Lee C.M."/>
            <person name="Weon H.-Y."/>
        </authorList>
    </citation>
    <scope>NUCLEOTIDE SEQUENCE [LARGE SCALE GENOMIC DNA]</scope>
    <source>
        <strain evidence="2 3">COS04-44</strain>
    </source>
</reference>
<dbReference type="EMBL" id="CP104874">
    <property type="protein sequence ID" value="WWF06013.1"/>
    <property type="molecule type" value="Genomic_DNA"/>
</dbReference>
<name>A0ABZ2FFA3_9MICO</name>
<evidence type="ECO:0000313" key="2">
    <source>
        <dbReference type="EMBL" id="WWF06013.1"/>
    </source>
</evidence>
<evidence type="ECO:0000313" key="3">
    <source>
        <dbReference type="Proteomes" id="UP001381003"/>
    </source>
</evidence>
<dbReference type="Proteomes" id="UP001381003">
    <property type="component" value="Chromosome"/>
</dbReference>
<gene>
    <name evidence="2" type="ORF">N5P18_03835</name>
</gene>
<evidence type="ECO:0000259" key="1">
    <source>
        <dbReference type="Pfam" id="PF18899"/>
    </source>
</evidence>
<organism evidence="2 3">
    <name type="scientific">Janibacter terrae</name>
    <dbReference type="NCBI Taxonomy" id="103817"/>
    <lineage>
        <taxon>Bacteria</taxon>
        <taxon>Bacillati</taxon>
        <taxon>Actinomycetota</taxon>
        <taxon>Actinomycetes</taxon>
        <taxon>Micrococcales</taxon>
        <taxon>Intrasporangiaceae</taxon>
        <taxon>Janibacter</taxon>
    </lineage>
</organism>
<feature type="domain" description="DUF5655" evidence="1">
    <location>
        <begin position="6"/>
        <end position="114"/>
    </location>
</feature>
<protein>
    <submittedName>
        <fullName evidence="2">DUF5655 domain-containing protein</fullName>
    </submittedName>
</protein>
<dbReference type="InterPro" id="IPR043714">
    <property type="entry name" value="DUF5655"/>
</dbReference>
<dbReference type="Pfam" id="PF18899">
    <property type="entry name" value="DUF5655"/>
    <property type="match status" value="1"/>
</dbReference>
<proteinExistence type="predicted"/>